<sequence length="419" mass="45805">MTEKELEKLFRKKFEGRTFEFNPAAWEGAEKLIVQGERRKRRRVIASWSAAASVALIGGLMSWNAMTTPESPANNAVAWPSMEANADVETIASQSESTPSRNVGGEPADASSPQVESRSGGDESSASTTSLASHASSIRGRSDQSSSETSFARAEMSDNMSFESQELLVVDAKSYTYRADELALAGLTESDESMMYEIADVSAVNEFDERSEEEVINRPRHSVKPWTVAVEGGVNMTSMTGGARGMTPSYYGGGLVNYSLNDTWGVQSGLTYARRSSFGDSRASSTVDYGFGSTRIDVTVQSKWVDYLELPVSATYAFGDHQLEAGIYAAYKLMGMSKVTRTTEATNARSTTDTYLAQDTDDDNSDFDMGLQMGYAYRVSDRWKITANGVVGLTDGFAFENSGNNQHLQFRLGGRYMLW</sequence>
<evidence type="ECO:0000313" key="4">
    <source>
        <dbReference type="EMBL" id="KAB2816366.1"/>
    </source>
</evidence>
<gene>
    <name evidence="4" type="ORF">F8C82_11830</name>
</gene>
<organism evidence="4 5">
    <name type="scientific">Phaeocystidibacter marisrubri</name>
    <dbReference type="NCBI Taxonomy" id="1577780"/>
    <lineage>
        <taxon>Bacteria</taxon>
        <taxon>Pseudomonadati</taxon>
        <taxon>Bacteroidota</taxon>
        <taxon>Flavobacteriia</taxon>
        <taxon>Flavobacteriales</taxon>
        <taxon>Phaeocystidibacteraceae</taxon>
        <taxon>Phaeocystidibacter</taxon>
    </lineage>
</organism>
<dbReference type="RefSeq" id="WP_151693793.1">
    <property type="nucleotide sequence ID" value="NZ_BMGX01000001.1"/>
</dbReference>
<dbReference type="SUPFAM" id="SSF56925">
    <property type="entry name" value="OMPA-like"/>
    <property type="match status" value="1"/>
</dbReference>
<accession>A0A6L3ZFF9</accession>
<dbReference type="Proteomes" id="UP000484164">
    <property type="component" value="Unassembled WGS sequence"/>
</dbReference>
<feature type="domain" description="Outer membrane protein beta-barrel" evidence="3">
    <location>
        <begin position="224"/>
        <end position="396"/>
    </location>
</feature>
<evidence type="ECO:0000259" key="3">
    <source>
        <dbReference type="Pfam" id="PF13568"/>
    </source>
</evidence>
<keyword evidence="2" id="KW-0472">Membrane</keyword>
<proteinExistence type="predicted"/>
<protein>
    <submittedName>
        <fullName evidence="4">PorT family protein</fullName>
    </submittedName>
</protein>
<reference evidence="4 5" key="1">
    <citation type="submission" date="2019-10" db="EMBL/GenBank/DDBJ databases">
        <title>Genome sequence of Phaeocystidibacter marisrubri JCM30614 (type strain).</title>
        <authorList>
            <person name="Bowman J.P."/>
        </authorList>
    </citation>
    <scope>NUCLEOTIDE SEQUENCE [LARGE SCALE GENOMIC DNA]</scope>
    <source>
        <strain evidence="4 5">JCM 30614</strain>
    </source>
</reference>
<feature type="compositionally biased region" description="Low complexity" evidence="1">
    <location>
        <begin position="124"/>
        <end position="147"/>
    </location>
</feature>
<dbReference type="EMBL" id="WBVQ01000002">
    <property type="protein sequence ID" value="KAB2816366.1"/>
    <property type="molecule type" value="Genomic_DNA"/>
</dbReference>
<evidence type="ECO:0000256" key="1">
    <source>
        <dbReference type="SAM" id="MobiDB-lite"/>
    </source>
</evidence>
<evidence type="ECO:0000256" key="2">
    <source>
        <dbReference type="SAM" id="Phobius"/>
    </source>
</evidence>
<name>A0A6L3ZFF9_9FLAO</name>
<comment type="caution">
    <text evidence="4">The sequence shown here is derived from an EMBL/GenBank/DDBJ whole genome shotgun (WGS) entry which is preliminary data.</text>
</comment>
<keyword evidence="2" id="KW-1133">Transmembrane helix</keyword>
<keyword evidence="5" id="KW-1185">Reference proteome</keyword>
<feature type="region of interest" description="Disordered" evidence="1">
    <location>
        <begin position="91"/>
        <end position="152"/>
    </location>
</feature>
<feature type="transmembrane region" description="Helical" evidence="2">
    <location>
        <begin position="45"/>
        <end position="66"/>
    </location>
</feature>
<feature type="compositionally biased region" description="Polar residues" evidence="1">
    <location>
        <begin position="91"/>
        <end position="101"/>
    </location>
</feature>
<dbReference type="InterPro" id="IPR011250">
    <property type="entry name" value="OMP/PagP_B-barrel"/>
</dbReference>
<dbReference type="AlphaFoldDB" id="A0A6L3ZFF9"/>
<dbReference type="InterPro" id="IPR025665">
    <property type="entry name" value="Beta-barrel_OMP_2"/>
</dbReference>
<dbReference type="OrthoDB" id="1120420at2"/>
<keyword evidence="2" id="KW-0812">Transmembrane</keyword>
<dbReference type="Pfam" id="PF13568">
    <property type="entry name" value="OMP_b-brl_2"/>
    <property type="match status" value="1"/>
</dbReference>
<evidence type="ECO:0000313" key="5">
    <source>
        <dbReference type="Proteomes" id="UP000484164"/>
    </source>
</evidence>